<gene>
    <name evidence="2" type="ORF">PDIGIT_LOCUS4563</name>
</gene>
<dbReference type="AlphaFoldDB" id="A0A9W4XGY1"/>
<proteinExistence type="predicted"/>
<evidence type="ECO:0000256" key="1">
    <source>
        <dbReference type="SAM" id="SignalP"/>
    </source>
</evidence>
<evidence type="ECO:0008006" key="4">
    <source>
        <dbReference type="Google" id="ProtNLM"/>
    </source>
</evidence>
<sequence>MCAQHMLLSPASFFVVFSLLFVFCLACVCPFSWLCTLVYTVGTCNIYVYQVYIMPGQTCPHAISTAAIELAQVPIFPPSGYRSARYSPTPILAPSMYVRVITRRWTVKQQTTSTLCSLARTDPGTPSVQTSALQAKLRPPAHSAWPISAPDFHPTAHQTQHALR</sequence>
<comment type="caution">
    <text evidence="2">The sequence shown here is derived from an EMBL/GenBank/DDBJ whole genome shotgun (WGS) entry which is preliminary data.</text>
</comment>
<protein>
    <recommendedName>
        <fullName evidence="4">Secreted protein</fullName>
    </recommendedName>
</protein>
<keyword evidence="3" id="KW-1185">Reference proteome</keyword>
<reference evidence="2" key="1">
    <citation type="submission" date="2023-01" db="EMBL/GenBank/DDBJ databases">
        <authorList>
            <person name="Van Ghelder C."/>
            <person name="Rancurel C."/>
        </authorList>
    </citation>
    <scope>NUCLEOTIDE SEQUENCE</scope>
    <source>
        <strain evidence="2">CNCM I-4278</strain>
    </source>
</reference>
<name>A0A9W4XGY1_9PLEO</name>
<keyword evidence="1" id="KW-0732">Signal</keyword>
<evidence type="ECO:0000313" key="2">
    <source>
        <dbReference type="EMBL" id="CAI6331538.1"/>
    </source>
</evidence>
<evidence type="ECO:0000313" key="3">
    <source>
        <dbReference type="Proteomes" id="UP001152607"/>
    </source>
</evidence>
<organism evidence="2 3">
    <name type="scientific">Periconia digitata</name>
    <dbReference type="NCBI Taxonomy" id="1303443"/>
    <lineage>
        <taxon>Eukaryota</taxon>
        <taxon>Fungi</taxon>
        <taxon>Dikarya</taxon>
        <taxon>Ascomycota</taxon>
        <taxon>Pezizomycotina</taxon>
        <taxon>Dothideomycetes</taxon>
        <taxon>Pleosporomycetidae</taxon>
        <taxon>Pleosporales</taxon>
        <taxon>Massarineae</taxon>
        <taxon>Periconiaceae</taxon>
        <taxon>Periconia</taxon>
    </lineage>
</organism>
<dbReference type="EMBL" id="CAOQHR010000003">
    <property type="protein sequence ID" value="CAI6331538.1"/>
    <property type="molecule type" value="Genomic_DNA"/>
</dbReference>
<dbReference type="Proteomes" id="UP001152607">
    <property type="component" value="Unassembled WGS sequence"/>
</dbReference>
<feature type="chain" id="PRO_5040880667" description="Secreted protein" evidence="1">
    <location>
        <begin position="27"/>
        <end position="164"/>
    </location>
</feature>
<feature type="signal peptide" evidence="1">
    <location>
        <begin position="1"/>
        <end position="26"/>
    </location>
</feature>
<accession>A0A9W4XGY1</accession>